<reference evidence="2 3" key="1">
    <citation type="submission" date="2012-05" db="EMBL/GenBank/DDBJ databases">
        <authorList>
            <person name="Harkins D.M."/>
            <person name="Madupu R."/>
            <person name="Durkin A.S."/>
            <person name="Torralba M."/>
            <person name="Methe B."/>
            <person name="Sutton G.G."/>
            <person name="Nelson K.E."/>
        </authorList>
    </citation>
    <scope>NUCLEOTIDE SEQUENCE [LARGE SCALE GENOMIC DNA]</scope>
    <source>
        <strain evidence="2 3">F0490</strain>
    </source>
</reference>
<keyword evidence="3" id="KW-1185">Reference proteome</keyword>
<evidence type="ECO:0000256" key="1">
    <source>
        <dbReference type="SAM" id="MobiDB-lite"/>
    </source>
</evidence>
<name>J0WKH9_9ACTO</name>
<dbReference type="AlphaFoldDB" id="J0WKH9"/>
<organism evidence="2 3">
    <name type="scientific">Schaalia georgiae F0490</name>
    <dbReference type="NCBI Taxonomy" id="1125717"/>
    <lineage>
        <taxon>Bacteria</taxon>
        <taxon>Bacillati</taxon>
        <taxon>Actinomycetota</taxon>
        <taxon>Actinomycetes</taxon>
        <taxon>Actinomycetales</taxon>
        <taxon>Actinomycetaceae</taxon>
        <taxon>Schaalia</taxon>
    </lineage>
</organism>
<comment type="caution">
    <text evidence="2">The sequence shown here is derived from an EMBL/GenBank/DDBJ whole genome shotgun (WGS) entry which is preliminary data.</text>
</comment>
<accession>J0WKH9</accession>
<dbReference type="Proteomes" id="UP000004578">
    <property type="component" value="Unassembled WGS sequence"/>
</dbReference>
<protein>
    <submittedName>
        <fullName evidence="2">Uncharacterized protein</fullName>
    </submittedName>
</protein>
<evidence type="ECO:0000313" key="2">
    <source>
        <dbReference type="EMBL" id="EJF37046.1"/>
    </source>
</evidence>
<dbReference type="EMBL" id="AKFS01000283">
    <property type="protein sequence ID" value="EJF37046.1"/>
    <property type="molecule type" value="Genomic_DNA"/>
</dbReference>
<feature type="compositionally biased region" description="Low complexity" evidence="1">
    <location>
        <begin position="480"/>
        <end position="489"/>
    </location>
</feature>
<feature type="region of interest" description="Disordered" evidence="1">
    <location>
        <begin position="123"/>
        <end position="151"/>
    </location>
</feature>
<sequence>MRLRSIRLRIGMAVSFHRPAAPGLRAPGFPGLLSMDGLQSRWHLGRRSLWTSAGPGAPLWMTRQAADCRRARSRAPITAPGPTRAPWKRLRPRSRNHAHHWWATAPVIRSPVERNHRMSLADALSASSGGGSPILTSSRNPPRPLSGGTGATIAPIPIAASAPSAVWTITRQRRAATLSPRASLRISCTVNRCGRTLHGIARRSSAAMRPRPPSATVLAAGSMDSITTAPTFASLMGSPPRQGEESEQLAQVLAHDVRGPGAAHRCHDQSRGSRCRQTRVGVLHSDSAVRLDPEAPGSQQVSLRMRFAVGDVLERHDDWGLDPGRAQSCARQAQVRVGDDRPGHLLPIQPGDQLLSARSGAHVVGVGAFAFQVGLDVAGELGRPDFRQEAPYRGCRVRSVAHRQDLFGVEPVALGPRGPSGLHCERGVHKSAIHIEEHSPAPGELIHIRDHTPIKLVNRLNYKGRKSQAILLARSCGARTGARGRTGTRNPDWREDANFEAV</sequence>
<proteinExistence type="predicted"/>
<gene>
    <name evidence="2" type="ORF">HMPREF1317_1934</name>
</gene>
<evidence type="ECO:0000313" key="3">
    <source>
        <dbReference type="Proteomes" id="UP000004578"/>
    </source>
</evidence>
<dbReference type="PATRIC" id="fig|1125717.3.peg.1771"/>
<feature type="compositionally biased region" description="Basic and acidic residues" evidence="1">
    <location>
        <begin position="491"/>
        <end position="502"/>
    </location>
</feature>
<feature type="region of interest" description="Disordered" evidence="1">
    <location>
        <begin position="480"/>
        <end position="502"/>
    </location>
</feature>